<dbReference type="InterPro" id="IPR003593">
    <property type="entry name" value="AAA+_ATPase"/>
</dbReference>
<evidence type="ECO:0000256" key="4">
    <source>
        <dbReference type="ARBA" id="ARBA00022741"/>
    </source>
</evidence>
<keyword evidence="4" id="KW-0547">Nucleotide-binding</keyword>
<evidence type="ECO:0000313" key="7">
    <source>
        <dbReference type="EMBL" id="PZX18767.1"/>
    </source>
</evidence>
<dbReference type="SMART" id="SM00382">
    <property type="entry name" value="AAA"/>
    <property type="match status" value="1"/>
</dbReference>
<dbReference type="PROSITE" id="PS00211">
    <property type="entry name" value="ABC_TRANSPORTER_1"/>
    <property type="match status" value="1"/>
</dbReference>
<dbReference type="InterPro" id="IPR050319">
    <property type="entry name" value="ABC_transp_ATP-bind"/>
</dbReference>
<accession>A0A2W7NKY1</accession>
<evidence type="ECO:0000256" key="2">
    <source>
        <dbReference type="ARBA" id="ARBA00005417"/>
    </source>
</evidence>
<evidence type="ECO:0000256" key="3">
    <source>
        <dbReference type="ARBA" id="ARBA00022448"/>
    </source>
</evidence>
<comment type="subcellular location">
    <subcellularLocation>
        <location evidence="1">Cell inner membrane</location>
        <topology evidence="1">Peripheral membrane protein</topology>
    </subcellularLocation>
</comment>
<gene>
    <name evidence="7" type="ORF">LX81_00460</name>
</gene>
<proteinExistence type="inferred from homology"/>
<dbReference type="RefSeq" id="WP_111535671.1">
    <property type="nucleotide sequence ID" value="NZ_QKZL01000002.1"/>
</dbReference>
<sequence>MSETPMIRTVDLAQHFPIRKGLPGRPGAVVRAIDGVSIDIPRRQVVGLVGESGSGKSTFGRAVMALDPPTSGRVEFDGTDLSQLSRAALAPYRRRMQMVFQDPFSSLNPRMSVAETLGMPLRFREGGAGRSERRDRAAEMLEMVGLPRSYLDRFPHEFSGGQRQRIGIARALMTSPDFLMADEVVSALDVSVQAQVLNLFARLQREMELTMLFITHDLAVVGHVSDIVAVMYLGRIVEIAPTRALFSGPRHPYTEALLSAAPSPVPGGARKRIILEGDVPSPVNPPSGCPFRTRCPYAIAACAEDRPALAAVGPDHRSACIRTDLDLMPATGRRTEAALEGSPG</sequence>
<name>A0A2W7NKY1_9RHOB</name>
<dbReference type="PANTHER" id="PTHR43776">
    <property type="entry name" value="TRANSPORT ATP-BINDING PROTEIN"/>
    <property type="match status" value="1"/>
</dbReference>
<comment type="caution">
    <text evidence="7">The sequence shown here is derived from an EMBL/GenBank/DDBJ whole genome shotgun (WGS) entry which is preliminary data.</text>
</comment>
<reference evidence="7 8" key="1">
    <citation type="submission" date="2018-06" db="EMBL/GenBank/DDBJ databases">
        <title>Genomic Encyclopedia of Archaeal and Bacterial Type Strains, Phase II (KMG-II): from individual species to whole genera.</title>
        <authorList>
            <person name="Goeker M."/>
        </authorList>
    </citation>
    <scope>NUCLEOTIDE SEQUENCE [LARGE SCALE GENOMIC DNA]</scope>
    <source>
        <strain evidence="7 8">DSM 22009</strain>
    </source>
</reference>
<evidence type="ECO:0000256" key="1">
    <source>
        <dbReference type="ARBA" id="ARBA00004417"/>
    </source>
</evidence>
<dbReference type="GO" id="GO:0005524">
    <property type="term" value="F:ATP binding"/>
    <property type="evidence" value="ECO:0007669"/>
    <property type="project" value="UniProtKB-KW"/>
</dbReference>
<evidence type="ECO:0000256" key="5">
    <source>
        <dbReference type="ARBA" id="ARBA00022840"/>
    </source>
</evidence>
<keyword evidence="3" id="KW-0813">Transport</keyword>
<protein>
    <submittedName>
        <fullName evidence="7">Oligopeptide transport system ATP-binding protein</fullName>
    </submittedName>
</protein>
<dbReference type="PANTHER" id="PTHR43776:SF7">
    <property type="entry name" value="D,D-DIPEPTIDE TRANSPORT ATP-BINDING PROTEIN DDPF-RELATED"/>
    <property type="match status" value="1"/>
</dbReference>
<dbReference type="InterPro" id="IPR013563">
    <property type="entry name" value="Oligopep_ABC_C"/>
</dbReference>
<dbReference type="GO" id="GO:0015833">
    <property type="term" value="P:peptide transport"/>
    <property type="evidence" value="ECO:0007669"/>
    <property type="project" value="InterPro"/>
</dbReference>
<dbReference type="InterPro" id="IPR027417">
    <property type="entry name" value="P-loop_NTPase"/>
</dbReference>
<dbReference type="PROSITE" id="PS50893">
    <property type="entry name" value="ABC_TRANSPORTER_2"/>
    <property type="match status" value="1"/>
</dbReference>
<dbReference type="InterPro" id="IPR003439">
    <property type="entry name" value="ABC_transporter-like_ATP-bd"/>
</dbReference>
<organism evidence="7 8">
    <name type="scientific">Palleronia aestuarii</name>
    <dbReference type="NCBI Taxonomy" id="568105"/>
    <lineage>
        <taxon>Bacteria</taxon>
        <taxon>Pseudomonadati</taxon>
        <taxon>Pseudomonadota</taxon>
        <taxon>Alphaproteobacteria</taxon>
        <taxon>Rhodobacterales</taxon>
        <taxon>Roseobacteraceae</taxon>
        <taxon>Palleronia</taxon>
    </lineage>
</organism>
<dbReference type="FunFam" id="3.40.50.300:FF:000016">
    <property type="entry name" value="Oligopeptide ABC transporter ATP-binding component"/>
    <property type="match status" value="1"/>
</dbReference>
<keyword evidence="5 7" id="KW-0067">ATP-binding</keyword>
<dbReference type="GO" id="GO:0016887">
    <property type="term" value="F:ATP hydrolysis activity"/>
    <property type="evidence" value="ECO:0007669"/>
    <property type="project" value="InterPro"/>
</dbReference>
<dbReference type="CDD" id="cd03257">
    <property type="entry name" value="ABC_NikE_OppD_transporters"/>
    <property type="match status" value="1"/>
</dbReference>
<keyword evidence="8" id="KW-1185">Reference proteome</keyword>
<dbReference type="SUPFAM" id="SSF52540">
    <property type="entry name" value="P-loop containing nucleoside triphosphate hydrolases"/>
    <property type="match status" value="1"/>
</dbReference>
<dbReference type="GO" id="GO:0005886">
    <property type="term" value="C:plasma membrane"/>
    <property type="evidence" value="ECO:0007669"/>
    <property type="project" value="UniProtKB-SubCell"/>
</dbReference>
<comment type="similarity">
    <text evidence="2">Belongs to the ABC transporter superfamily.</text>
</comment>
<evidence type="ECO:0000313" key="8">
    <source>
        <dbReference type="Proteomes" id="UP000248916"/>
    </source>
</evidence>
<dbReference type="InterPro" id="IPR017871">
    <property type="entry name" value="ABC_transporter-like_CS"/>
</dbReference>
<evidence type="ECO:0000259" key="6">
    <source>
        <dbReference type="PROSITE" id="PS50893"/>
    </source>
</evidence>
<dbReference type="Pfam" id="PF08352">
    <property type="entry name" value="oligo_HPY"/>
    <property type="match status" value="1"/>
</dbReference>
<dbReference type="OrthoDB" id="9802264at2"/>
<dbReference type="NCBIfam" id="TIGR01727">
    <property type="entry name" value="oligo_HPY"/>
    <property type="match status" value="1"/>
</dbReference>
<dbReference type="GO" id="GO:0055085">
    <property type="term" value="P:transmembrane transport"/>
    <property type="evidence" value="ECO:0007669"/>
    <property type="project" value="UniProtKB-ARBA"/>
</dbReference>
<dbReference type="Pfam" id="PF00005">
    <property type="entry name" value="ABC_tran"/>
    <property type="match status" value="1"/>
</dbReference>
<dbReference type="Gene3D" id="3.40.50.300">
    <property type="entry name" value="P-loop containing nucleotide triphosphate hydrolases"/>
    <property type="match status" value="1"/>
</dbReference>
<dbReference type="AlphaFoldDB" id="A0A2W7NKY1"/>
<feature type="domain" description="ABC transporter" evidence="6">
    <location>
        <begin position="7"/>
        <end position="258"/>
    </location>
</feature>
<dbReference type="Proteomes" id="UP000248916">
    <property type="component" value="Unassembled WGS sequence"/>
</dbReference>
<dbReference type="EMBL" id="QKZL01000002">
    <property type="protein sequence ID" value="PZX18767.1"/>
    <property type="molecule type" value="Genomic_DNA"/>
</dbReference>